<proteinExistence type="predicted"/>
<comment type="caution">
    <text evidence="1">The sequence shown here is derived from an EMBL/GenBank/DDBJ whole genome shotgun (WGS) entry which is preliminary data.</text>
</comment>
<dbReference type="EMBL" id="FMBG01000012">
    <property type="protein sequence ID" value="SCC25903.1"/>
    <property type="molecule type" value="Genomic_DNA"/>
</dbReference>
<dbReference type="Proteomes" id="UP000195728">
    <property type="component" value="Unassembled WGS sequence"/>
</dbReference>
<evidence type="ECO:0000313" key="2">
    <source>
        <dbReference type="Proteomes" id="UP000195728"/>
    </source>
</evidence>
<reference evidence="1 2" key="1">
    <citation type="submission" date="2016-08" db="EMBL/GenBank/DDBJ databases">
        <authorList>
            <person name="Loux V."/>
            <person name="Rue O."/>
        </authorList>
    </citation>
    <scope>NUCLEOTIDE SEQUENCE [LARGE SCALE GENOMIC DNA]</scope>
    <source>
        <strain evidence="1 2">WSBC_10311</strain>
    </source>
</reference>
<accession>A0AB37YQD9</accession>
<protein>
    <submittedName>
        <fullName evidence="1">Uncharacterized protein</fullName>
    </submittedName>
</protein>
<gene>
    <name evidence="1" type="ORF">BC10311_02255</name>
</gene>
<evidence type="ECO:0000313" key="1">
    <source>
        <dbReference type="EMBL" id="SCC25903.1"/>
    </source>
</evidence>
<name>A0AB37YQD9_9BACI</name>
<organism evidence="1 2">
    <name type="scientific">Bacillus wiedmannii</name>
    <dbReference type="NCBI Taxonomy" id="1890302"/>
    <lineage>
        <taxon>Bacteria</taxon>
        <taxon>Bacillati</taxon>
        <taxon>Bacillota</taxon>
        <taxon>Bacilli</taxon>
        <taxon>Bacillales</taxon>
        <taxon>Bacillaceae</taxon>
        <taxon>Bacillus</taxon>
        <taxon>Bacillus cereus group</taxon>
    </lineage>
</organism>
<dbReference type="AlphaFoldDB" id="A0AB37YQD9"/>
<sequence length="21" mass="2593">MQMEKLIFKVIPILHTIEVFY</sequence>